<dbReference type="Pfam" id="PF04229">
    <property type="entry name" value="GrpB"/>
    <property type="match status" value="1"/>
</dbReference>
<dbReference type="InterPro" id="IPR043519">
    <property type="entry name" value="NT_sf"/>
</dbReference>
<reference evidence="1 2" key="1">
    <citation type="submission" date="2024-09" db="EMBL/GenBank/DDBJ databases">
        <authorList>
            <person name="Sun Q."/>
            <person name="Mori K."/>
        </authorList>
    </citation>
    <scope>NUCLEOTIDE SEQUENCE [LARGE SCALE GENOMIC DNA]</scope>
    <source>
        <strain evidence="1 2">TBRC 2205</strain>
    </source>
</reference>
<dbReference type="RefSeq" id="WP_377342757.1">
    <property type="nucleotide sequence ID" value="NZ_JBHLUE010000026.1"/>
</dbReference>
<dbReference type="PANTHER" id="PTHR34822">
    <property type="entry name" value="GRPB DOMAIN PROTEIN (AFU_ORTHOLOGUE AFUA_1G01530)"/>
    <property type="match status" value="1"/>
</dbReference>
<evidence type="ECO:0000313" key="1">
    <source>
        <dbReference type="EMBL" id="MFC0567453.1"/>
    </source>
</evidence>
<accession>A0ABV6P584</accession>
<dbReference type="PANTHER" id="PTHR34822:SF1">
    <property type="entry name" value="GRPB FAMILY PROTEIN"/>
    <property type="match status" value="1"/>
</dbReference>
<protein>
    <submittedName>
        <fullName evidence="1">GrpB family protein</fullName>
    </submittedName>
</protein>
<evidence type="ECO:0000313" key="2">
    <source>
        <dbReference type="Proteomes" id="UP001589894"/>
    </source>
</evidence>
<dbReference type="EMBL" id="JBHLUE010000026">
    <property type="protein sequence ID" value="MFC0567453.1"/>
    <property type="molecule type" value="Genomic_DNA"/>
</dbReference>
<proteinExistence type="predicted"/>
<comment type="caution">
    <text evidence="1">The sequence shown here is derived from an EMBL/GenBank/DDBJ whole genome shotgun (WGS) entry which is preliminary data.</text>
</comment>
<dbReference type="SUPFAM" id="SSF81301">
    <property type="entry name" value="Nucleotidyltransferase"/>
    <property type="match status" value="1"/>
</dbReference>
<organism evidence="1 2">
    <name type="scientific">Plantactinospora siamensis</name>
    <dbReference type="NCBI Taxonomy" id="555372"/>
    <lineage>
        <taxon>Bacteria</taxon>
        <taxon>Bacillati</taxon>
        <taxon>Actinomycetota</taxon>
        <taxon>Actinomycetes</taxon>
        <taxon>Micromonosporales</taxon>
        <taxon>Micromonosporaceae</taxon>
        <taxon>Plantactinospora</taxon>
    </lineage>
</organism>
<sequence>MDFLTAVGLGLDYSDLRFGRTTQAWLDAGDRLRTQVAEALDGFAPQVELVGSSSVLGLLAKPVIDLAVGLTSGYPMSSVTAKLQAAGWIYRGDAGDRGGHVFVLECRPWHRVAHLHVVDHNGDQWRAYLRFREVLRRSPTARERYEAVKLRLAEQRPVDRRAYTDGKTAIVTSIIDEVDSCADAPPRIRSG</sequence>
<dbReference type="InterPro" id="IPR007344">
    <property type="entry name" value="GrpB/CoaE"/>
</dbReference>
<dbReference type="Gene3D" id="3.30.460.10">
    <property type="entry name" value="Beta Polymerase, domain 2"/>
    <property type="match status" value="1"/>
</dbReference>
<dbReference type="Proteomes" id="UP001589894">
    <property type="component" value="Unassembled WGS sequence"/>
</dbReference>
<gene>
    <name evidence="1" type="ORF">ACFFHU_25360</name>
</gene>
<keyword evidence="2" id="KW-1185">Reference proteome</keyword>
<name>A0ABV6P584_9ACTN</name>